<dbReference type="eggNOG" id="ENOG502Z9CH">
    <property type="taxonomic scope" value="Bacteria"/>
</dbReference>
<dbReference type="AlphaFoldDB" id="L7U5D9"/>
<keyword evidence="2" id="KW-1185">Reference proteome</keyword>
<dbReference type="Proteomes" id="UP000011131">
    <property type="component" value="Chromosome"/>
</dbReference>
<accession>L7U5D9</accession>
<dbReference type="HOGENOM" id="CLU_106597_0_0_7"/>
<evidence type="ECO:0000313" key="1">
    <source>
        <dbReference type="EMBL" id="AGC44071.1"/>
    </source>
</evidence>
<reference evidence="1 2" key="1">
    <citation type="journal article" date="2013" name="Genome Announc.">
        <title>Complete genome sequence of Myxococcus stipitatus strain DSM 14675, a fruiting myxobacterium.</title>
        <authorList>
            <person name="Huntley S."/>
            <person name="Kneip S."/>
            <person name="Treuner-Lange A."/>
            <person name="Sogaard-Andersen L."/>
        </authorList>
    </citation>
    <scope>NUCLEOTIDE SEQUENCE [LARGE SCALE GENOMIC DNA]</scope>
    <source>
        <strain evidence="2">DSM 14675 / JCM 12634 / Mx s8</strain>
    </source>
</reference>
<evidence type="ECO:0000313" key="2">
    <source>
        <dbReference type="Proteomes" id="UP000011131"/>
    </source>
</evidence>
<gene>
    <name evidence="1" type="ordered locus">MYSTI_02755</name>
</gene>
<dbReference type="KEGG" id="msd:MYSTI_02755"/>
<sequence length="220" mass="23860">MPIRQALLSDIALALGSIKPSLTTADAHSDVFEAYIFSLILRAAGSEGAMIAFENIHGDMPTVLVFRTSPGYIFSTAQPYGHAVLSFPGKPPLEAHVGVRVAGRSRVLHECDVAVLYRSEADLCRANSVSPRCSKVVLAVECKFYASDIPLGLARAFMGLIGDIQAPGRFFVVNTSSQSAERLLTSHRRGWEHQVTPGSPVLDRLLGSFRNAFKDFKASR</sequence>
<dbReference type="EMBL" id="CP004025">
    <property type="protein sequence ID" value="AGC44071.1"/>
    <property type="molecule type" value="Genomic_DNA"/>
</dbReference>
<protein>
    <submittedName>
        <fullName evidence="1">Uncharacterized protein</fullName>
    </submittedName>
</protein>
<name>L7U5D9_MYXSD</name>
<organism evidence="1 2">
    <name type="scientific">Myxococcus stipitatus (strain DSM 14675 / JCM 12634 / Mx s8)</name>
    <dbReference type="NCBI Taxonomy" id="1278073"/>
    <lineage>
        <taxon>Bacteria</taxon>
        <taxon>Pseudomonadati</taxon>
        <taxon>Myxococcota</taxon>
        <taxon>Myxococcia</taxon>
        <taxon>Myxococcales</taxon>
        <taxon>Cystobacterineae</taxon>
        <taxon>Myxococcaceae</taxon>
        <taxon>Myxococcus</taxon>
    </lineage>
</organism>
<proteinExistence type="predicted"/>